<protein>
    <recommendedName>
        <fullName evidence="13">Ion transport domain-containing protein</fullName>
    </recommendedName>
</protein>
<keyword evidence="5 12" id="KW-0812">Transmembrane</keyword>
<evidence type="ECO:0000256" key="3">
    <source>
        <dbReference type="ARBA" id="ARBA00022568"/>
    </source>
</evidence>
<dbReference type="GO" id="GO:0000325">
    <property type="term" value="C:plant-type vacuole"/>
    <property type="evidence" value="ECO:0000318"/>
    <property type="project" value="GO_Central"/>
</dbReference>
<reference evidence="15" key="1">
    <citation type="journal article" date="2013" name="Science">
        <title>The Amborella genome and the evolution of flowering plants.</title>
        <authorList>
            <consortium name="Amborella Genome Project"/>
        </authorList>
    </citation>
    <scope>NUCLEOTIDE SEQUENCE [LARGE SCALE GENOMIC DNA]</scope>
</reference>
<dbReference type="SUPFAM" id="SSF81324">
    <property type="entry name" value="Voltage-gated potassium channels"/>
    <property type="match status" value="1"/>
</dbReference>
<dbReference type="Gramene" id="ERN20515">
    <property type="protein sequence ID" value="ERN20515"/>
    <property type="gene ID" value="AMTR_s00068p00187210"/>
</dbReference>
<evidence type="ECO:0000256" key="1">
    <source>
        <dbReference type="ARBA" id="ARBA00004141"/>
    </source>
</evidence>
<dbReference type="GO" id="GO:0005774">
    <property type="term" value="C:vacuolar membrane"/>
    <property type="evidence" value="ECO:0000318"/>
    <property type="project" value="GO_Central"/>
</dbReference>
<evidence type="ECO:0000256" key="9">
    <source>
        <dbReference type="ARBA" id="ARBA00023065"/>
    </source>
</evidence>
<evidence type="ECO:0000259" key="13">
    <source>
        <dbReference type="Pfam" id="PF00520"/>
    </source>
</evidence>
<feature type="transmembrane region" description="Helical" evidence="12">
    <location>
        <begin position="283"/>
        <end position="308"/>
    </location>
</feature>
<feature type="transmembrane region" description="Helical" evidence="12">
    <location>
        <begin position="123"/>
        <end position="144"/>
    </location>
</feature>
<dbReference type="STRING" id="13333.U5DE89"/>
<dbReference type="eggNOG" id="KOG2301">
    <property type="taxonomic scope" value="Eukaryota"/>
</dbReference>
<dbReference type="HOGENOM" id="CLU_484279_0_0_1"/>
<comment type="subcellular location">
    <subcellularLocation>
        <location evidence="1">Membrane</location>
        <topology evidence="1">Multi-pass membrane protein</topology>
    </subcellularLocation>
</comment>
<feature type="domain" description="Ion transport" evidence="13">
    <location>
        <begin position="127"/>
        <end position="316"/>
    </location>
</feature>
<dbReference type="SUPFAM" id="SSF47473">
    <property type="entry name" value="EF-hand"/>
    <property type="match status" value="1"/>
</dbReference>
<dbReference type="FunFam" id="1.10.287.70:FF:000094">
    <property type="entry name" value="Two pore calcium channel protein 1"/>
    <property type="match status" value="1"/>
</dbReference>
<keyword evidence="2" id="KW-0813">Transport</keyword>
<evidence type="ECO:0000256" key="4">
    <source>
        <dbReference type="ARBA" id="ARBA00022673"/>
    </source>
</evidence>
<name>U5DE89_AMBTC</name>
<dbReference type="Pfam" id="PF00520">
    <property type="entry name" value="Ion_trans"/>
    <property type="match status" value="1"/>
</dbReference>
<keyword evidence="3" id="KW-0109">Calcium transport</keyword>
<evidence type="ECO:0000256" key="12">
    <source>
        <dbReference type="SAM" id="Phobius"/>
    </source>
</evidence>
<dbReference type="AlphaFoldDB" id="U5DE89"/>
<dbReference type="InterPro" id="IPR044581">
    <property type="entry name" value="TPC1_plant"/>
</dbReference>
<evidence type="ECO:0000256" key="6">
    <source>
        <dbReference type="ARBA" id="ARBA00022737"/>
    </source>
</evidence>
<dbReference type="InterPro" id="IPR011992">
    <property type="entry name" value="EF-hand-dom_pair"/>
</dbReference>
<dbReference type="Proteomes" id="UP000017836">
    <property type="component" value="Unassembled WGS sequence"/>
</dbReference>
<feature type="transmembrane region" description="Helical" evidence="12">
    <location>
        <begin position="156"/>
        <end position="177"/>
    </location>
</feature>
<dbReference type="PANTHER" id="PTHR46988:SF2">
    <property type="entry name" value="TWO PORE CALCIUM CHANNEL PROTEIN 1"/>
    <property type="match status" value="1"/>
</dbReference>
<dbReference type="GO" id="GO:0006816">
    <property type="term" value="P:calcium ion transport"/>
    <property type="evidence" value="ECO:0000318"/>
    <property type="project" value="GO_Central"/>
</dbReference>
<evidence type="ECO:0000256" key="10">
    <source>
        <dbReference type="ARBA" id="ARBA00023136"/>
    </source>
</evidence>
<dbReference type="EMBL" id="KI392059">
    <property type="protein sequence ID" value="ERN20515.1"/>
    <property type="molecule type" value="Genomic_DNA"/>
</dbReference>
<keyword evidence="7" id="KW-0106">Calcium</keyword>
<proteinExistence type="predicted"/>
<keyword evidence="9" id="KW-0406">Ion transport</keyword>
<keyword evidence="4" id="KW-0107">Calcium channel</keyword>
<evidence type="ECO:0000256" key="2">
    <source>
        <dbReference type="ARBA" id="ARBA00022448"/>
    </source>
</evidence>
<feature type="transmembrane region" description="Helical" evidence="12">
    <location>
        <begin position="66"/>
        <end position="90"/>
    </location>
</feature>
<keyword evidence="11" id="KW-0407">Ion channel</keyword>
<keyword evidence="6" id="KW-0677">Repeat</keyword>
<evidence type="ECO:0000313" key="15">
    <source>
        <dbReference type="Proteomes" id="UP000017836"/>
    </source>
</evidence>
<dbReference type="InterPro" id="IPR005821">
    <property type="entry name" value="Ion_trans_dom"/>
</dbReference>
<dbReference type="OMA" id="NTIQVIC"/>
<keyword evidence="8 12" id="KW-1133">Transmembrane helix</keyword>
<keyword evidence="15" id="KW-1185">Reference proteome</keyword>
<keyword evidence="10 12" id="KW-0472">Membrane</keyword>
<evidence type="ECO:0000256" key="11">
    <source>
        <dbReference type="ARBA" id="ARBA00023303"/>
    </source>
</evidence>
<accession>U5DE89</accession>
<dbReference type="GO" id="GO:0005245">
    <property type="term" value="F:voltage-gated calcium channel activity"/>
    <property type="evidence" value="ECO:0000318"/>
    <property type="project" value="GO_Central"/>
</dbReference>
<evidence type="ECO:0000256" key="7">
    <source>
        <dbReference type="ARBA" id="ARBA00022837"/>
    </source>
</evidence>
<evidence type="ECO:0000313" key="14">
    <source>
        <dbReference type="EMBL" id="ERN20515.1"/>
    </source>
</evidence>
<dbReference type="Gene3D" id="1.10.238.10">
    <property type="entry name" value="EF-hand"/>
    <property type="match status" value="1"/>
</dbReference>
<evidence type="ECO:0000256" key="5">
    <source>
        <dbReference type="ARBA" id="ARBA00022692"/>
    </source>
</evidence>
<evidence type="ECO:0000256" key="8">
    <source>
        <dbReference type="ARBA" id="ARBA00022989"/>
    </source>
</evidence>
<dbReference type="Gene3D" id="1.10.287.70">
    <property type="match status" value="1"/>
</dbReference>
<dbReference type="PANTHER" id="PTHR46988">
    <property type="entry name" value="TWO PORE CALCIUM CHANNEL PROTEIN 1"/>
    <property type="match status" value="1"/>
</dbReference>
<organism evidence="14 15">
    <name type="scientific">Amborella trichopoda</name>
    <dbReference type="NCBI Taxonomy" id="13333"/>
    <lineage>
        <taxon>Eukaryota</taxon>
        <taxon>Viridiplantae</taxon>
        <taxon>Streptophyta</taxon>
        <taxon>Embryophyta</taxon>
        <taxon>Tracheophyta</taxon>
        <taxon>Spermatophyta</taxon>
        <taxon>Magnoliopsida</taxon>
        <taxon>Amborellales</taxon>
        <taxon>Amborellaceae</taxon>
        <taxon>Amborella</taxon>
    </lineage>
</organism>
<gene>
    <name evidence="14" type="ORF">AMTR_s00068p00187210</name>
</gene>
<sequence length="563" mass="64744">MDDPLIRPASTSTGRPNTFNFKRRSDAIAYGTPYQKAAALVDLAEDGIGLPVEVLEGSRFEKAAKFYFIFMRFNLLWSLNLVALLLLNFLEEPLWCANTTPSPCNDRQSYFLGELPYLTLNQALVYEGVTLLILILHTLFPVLYEGWDCYWKKSLNVIKVVFLLLLMGDLFVDALYVTPGPITSLPLRFAPYIRVIFVILNIRELRVCMLTLAGMAQVYFDALAMGFLFMLFSSWLAYVIFEDTIQGSMVFKSYGATLYQMFVLFTTSNNPDVWIPGYKSSRWYCLFFVLYVLLGVYFVTNLILAVVYDSFKEQLAKQVVEMDTLRKNILTVAFNILDEHKQGFLNKEQCIYLFEELNNYRSLPRILRDDFECIFYELDDSGDFKINCDEFADLCNAISLRFQKEATGLLMDSITKSRCLERPLTIDRRTRSHLRTHISIDDLVVYSHRLLWVSFRSPHLNSRLVIKLLTAFFKNKSYNGLRNPLIKGSYLFKEGCSSTRIGTSSSQIQVVPDQQNFSPWMSRLRTASQLTPMVQYSGHPISESLSIQLYSPIKVMEGVLIGF</sequence>
<feature type="transmembrane region" description="Helical" evidence="12">
    <location>
        <begin position="218"/>
        <end position="241"/>
    </location>
</feature>